<comment type="catalytic activity">
    <reaction evidence="8">
        <text>adenosine + H2O + H(+) = inosine + NH4(+)</text>
        <dbReference type="Rhea" id="RHEA:24408"/>
        <dbReference type="ChEBI" id="CHEBI:15377"/>
        <dbReference type="ChEBI" id="CHEBI:15378"/>
        <dbReference type="ChEBI" id="CHEBI:16335"/>
        <dbReference type="ChEBI" id="CHEBI:17596"/>
        <dbReference type="ChEBI" id="CHEBI:28938"/>
        <dbReference type="EC" id="3.5.4.4"/>
    </reaction>
    <physiologicalReaction direction="left-to-right" evidence="8">
        <dbReference type="Rhea" id="RHEA:24409"/>
    </physiologicalReaction>
</comment>
<evidence type="ECO:0000256" key="7">
    <source>
        <dbReference type="ARBA" id="ARBA00022833"/>
    </source>
</evidence>
<dbReference type="Proteomes" id="UP000230790">
    <property type="component" value="Unassembled WGS sequence"/>
</dbReference>
<evidence type="ECO:0000256" key="1">
    <source>
        <dbReference type="ARBA" id="ARBA00000553"/>
    </source>
</evidence>
<dbReference type="EMBL" id="PGTN01000035">
    <property type="protein sequence ID" value="PJF47780.1"/>
    <property type="molecule type" value="Genomic_DNA"/>
</dbReference>
<proteinExistence type="inferred from homology"/>
<evidence type="ECO:0000256" key="9">
    <source>
        <dbReference type="ARBA" id="ARBA00048968"/>
    </source>
</evidence>
<evidence type="ECO:0000256" key="10">
    <source>
        <dbReference type="ARBA" id="ARBA00049893"/>
    </source>
</evidence>
<dbReference type="InterPro" id="IPR038371">
    <property type="entry name" value="Cu_polyphenol_OxRdtase_sf"/>
</dbReference>
<dbReference type="Pfam" id="PF02578">
    <property type="entry name" value="Cu-oxidase_4"/>
    <property type="match status" value="1"/>
</dbReference>
<dbReference type="InterPro" id="IPR003730">
    <property type="entry name" value="Cu_polyphenol_OxRdtase"/>
</dbReference>
<name>A0A2M8QDB2_9CHLR</name>
<dbReference type="CDD" id="cd16833">
    <property type="entry name" value="YfiH"/>
    <property type="match status" value="1"/>
</dbReference>
<organism evidence="13 14">
    <name type="scientific">Candidatus Thermofonsia Clade 3 bacterium</name>
    <dbReference type="NCBI Taxonomy" id="2364212"/>
    <lineage>
        <taxon>Bacteria</taxon>
        <taxon>Bacillati</taxon>
        <taxon>Chloroflexota</taxon>
        <taxon>Candidatus Thermofontia</taxon>
        <taxon>Candidatus Thermofonsia Clade 3</taxon>
    </lineage>
</organism>
<dbReference type="Gene3D" id="3.60.140.10">
    <property type="entry name" value="CNF1/YfiH-like putative cysteine hydrolases"/>
    <property type="match status" value="1"/>
</dbReference>
<evidence type="ECO:0000313" key="14">
    <source>
        <dbReference type="Proteomes" id="UP000230790"/>
    </source>
</evidence>
<evidence type="ECO:0000256" key="11">
    <source>
        <dbReference type="RuleBase" id="RU361274"/>
    </source>
</evidence>
<evidence type="ECO:0000256" key="12">
    <source>
        <dbReference type="SAM" id="MobiDB-lite"/>
    </source>
</evidence>
<dbReference type="AlphaFoldDB" id="A0A2M8QDB2"/>
<keyword evidence="5" id="KW-0479">Metal-binding</keyword>
<dbReference type="InterPro" id="IPR011324">
    <property type="entry name" value="Cytotoxic_necrot_fac-like_cat"/>
</dbReference>
<comment type="caution">
    <text evidence="13">The sequence shown here is derived from an EMBL/GenBank/DDBJ whole genome shotgun (WGS) entry which is preliminary data.</text>
</comment>
<comment type="catalytic activity">
    <reaction evidence="1">
        <text>inosine + phosphate = alpha-D-ribose 1-phosphate + hypoxanthine</text>
        <dbReference type="Rhea" id="RHEA:27646"/>
        <dbReference type="ChEBI" id="CHEBI:17368"/>
        <dbReference type="ChEBI" id="CHEBI:17596"/>
        <dbReference type="ChEBI" id="CHEBI:43474"/>
        <dbReference type="ChEBI" id="CHEBI:57720"/>
        <dbReference type="EC" id="2.4.2.1"/>
    </reaction>
    <physiologicalReaction direction="left-to-right" evidence="1">
        <dbReference type="Rhea" id="RHEA:27647"/>
    </physiologicalReaction>
</comment>
<sequence>MAGGMQRLTHHALAYYQFAALRAANVNHGVFTRLGGVSEAPWASLNMSCSTGDAAEPVRENRRRALDALGLAPERSLTSWLVHGNHVRVVSRDDLRIVGANDVRADAMVTRDRGLALTLRFADCAPVLFYDPLKGAIGIAHAGWRGIVNGVLIETVRAMQRAFGSRPQDIIAGIGPCIGPDKFEVDEAVAAQIQAAVRASVVLRGGDGKTSGQGKEHASPSFPGQPITSKQKPHVDLWAAARSQLEDAGVGCIEVAAICTANNTHEWFSHRAEQGRTGRFGVIVALD</sequence>
<protein>
    <recommendedName>
        <fullName evidence="11">Purine nucleoside phosphorylase</fullName>
    </recommendedName>
</protein>
<dbReference type="SUPFAM" id="SSF64438">
    <property type="entry name" value="CNF1/YfiH-like putative cysteine hydrolases"/>
    <property type="match status" value="1"/>
</dbReference>
<evidence type="ECO:0000256" key="6">
    <source>
        <dbReference type="ARBA" id="ARBA00022801"/>
    </source>
</evidence>
<comment type="catalytic activity">
    <reaction evidence="9">
        <text>adenosine + phosphate = alpha-D-ribose 1-phosphate + adenine</text>
        <dbReference type="Rhea" id="RHEA:27642"/>
        <dbReference type="ChEBI" id="CHEBI:16335"/>
        <dbReference type="ChEBI" id="CHEBI:16708"/>
        <dbReference type="ChEBI" id="CHEBI:43474"/>
        <dbReference type="ChEBI" id="CHEBI:57720"/>
        <dbReference type="EC" id="2.4.2.1"/>
    </reaction>
    <physiologicalReaction direction="left-to-right" evidence="9">
        <dbReference type="Rhea" id="RHEA:27643"/>
    </physiologicalReaction>
</comment>
<dbReference type="GO" id="GO:0016787">
    <property type="term" value="F:hydrolase activity"/>
    <property type="evidence" value="ECO:0007669"/>
    <property type="project" value="UniProtKB-KW"/>
</dbReference>
<comment type="catalytic activity">
    <reaction evidence="10">
        <text>S-methyl-5'-thioadenosine + phosphate = 5-(methylsulfanyl)-alpha-D-ribose 1-phosphate + adenine</text>
        <dbReference type="Rhea" id="RHEA:11852"/>
        <dbReference type="ChEBI" id="CHEBI:16708"/>
        <dbReference type="ChEBI" id="CHEBI:17509"/>
        <dbReference type="ChEBI" id="CHEBI:43474"/>
        <dbReference type="ChEBI" id="CHEBI:58533"/>
        <dbReference type="EC" id="2.4.2.28"/>
    </reaction>
    <physiologicalReaction direction="left-to-right" evidence="10">
        <dbReference type="Rhea" id="RHEA:11853"/>
    </physiologicalReaction>
</comment>
<accession>A0A2M8QDB2</accession>
<evidence type="ECO:0000256" key="2">
    <source>
        <dbReference type="ARBA" id="ARBA00003215"/>
    </source>
</evidence>
<comment type="function">
    <text evidence="2">Purine nucleoside enzyme that catalyzes the phosphorolysis of adenosine and inosine nucleosides, yielding D-ribose 1-phosphate and the respective free bases, adenine and hypoxanthine. Also catalyzes the phosphorolysis of S-methyl-5'-thioadenosine into adenine and S-methyl-5-thio-alpha-D-ribose 1-phosphate. Also has adenosine deaminase activity.</text>
</comment>
<evidence type="ECO:0000256" key="3">
    <source>
        <dbReference type="ARBA" id="ARBA00007353"/>
    </source>
</evidence>
<dbReference type="PANTHER" id="PTHR30616">
    <property type="entry name" value="UNCHARACTERIZED PROTEIN YFIH"/>
    <property type="match status" value="1"/>
</dbReference>
<evidence type="ECO:0000256" key="5">
    <source>
        <dbReference type="ARBA" id="ARBA00022723"/>
    </source>
</evidence>
<evidence type="ECO:0000256" key="8">
    <source>
        <dbReference type="ARBA" id="ARBA00047989"/>
    </source>
</evidence>
<reference evidence="13 14" key="1">
    <citation type="submission" date="2017-11" db="EMBL/GenBank/DDBJ databases">
        <title>Evolution of Phototrophy in the Chloroflexi Phylum Driven by Horizontal Gene Transfer.</title>
        <authorList>
            <person name="Ward L.M."/>
            <person name="Hemp J."/>
            <person name="Shih P.M."/>
            <person name="Mcglynn S.E."/>
            <person name="Fischer W."/>
        </authorList>
    </citation>
    <scope>NUCLEOTIDE SEQUENCE [LARGE SCALE GENOMIC DNA]</scope>
    <source>
        <strain evidence="13">JP3_7</strain>
    </source>
</reference>
<dbReference type="GO" id="GO:0017061">
    <property type="term" value="F:S-methyl-5-thioadenosine phosphorylase activity"/>
    <property type="evidence" value="ECO:0007669"/>
    <property type="project" value="UniProtKB-EC"/>
</dbReference>
<comment type="similarity">
    <text evidence="3 11">Belongs to the purine nucleoside phosphorylase YfiH/LACC1 family.</text>
</comment>
<keyword evidence="6" id="KW-0378">Hydrolase</keyword>
<keyword evidence="4" id="KW-0808">Transferase</keyword>
<keyword evidence="7" id="KW-0862">Zinc</keyword>
<gene>
    <name evidence="13" type="ORF">CUN48_06780</name>
</gene>
<dbReference type="GO" id="GO:0005507">
    <property type="term" value="F:copper ion binding"/>
    <property type="evidence" value="ECO:0007669"/>
    <property type="project" value="TreeGrafter"/>
</dbReference>
<feature type="region of interest" description="Disordered" evidence="12">
    <location>
        <begin position="206"/>
        <end position="230"/>
    </location>
</feature>
<dbReference type="PANTHER" id="PTHR30616:SF2">
    <property type="entry name" value="PURINE NUCLEOSIDE PHOSPHORYLASE LACC1"/>
    <property type="match status" value="1"/>
</dbReference>
<evidence type="ECO:0000256" key="4">
    <source>
        <dbReference type="ARBA" id="ARBA00022679"/>
    </source>
</evidence>
<dbReference type="NCBIfam" id="TIGR00726">
    <property type="entry name" value="peptidoglycan editing factor PgeF"/>
    <property type="match status" value="1"/>
</dbReference>
<evidence type="ECO:0000313" key="13">
    <source>
        <dbReference type="EMBL" id="PJF47780.1"/>
    </source>
</evidence>